<name>A0A8C4RE06_ERPCA</name>
<evidence type="ECO:0000259" key="8">
    <source>
        <dbReference type="PROSITE" id="PS50287"/>
    </source>
</evidence>
<dbReference type="FunFam" id="3.10.250.10:FF:000009">
    <property type="entry name" value="WC1"/>
    <property type="match status" value="1"/>
</dbReference>
<protein>
    <recommendedName>
        <fullName evidence="8">SRCR domain-containing protein</fullName>
    </recommendedName>
</protein>
<dbReference type="Gene3D" id="3.10.250.10">
    <property type="entry name" value="SRCR-like domain"/>
    <property type="match status" value="3"/>
</dbReference>
<dbReference type="SMART" id="SM00202">
    <property type="entry name" value="SR"/>
    <property type="match status" value="3"/>
</dbReference>
<proteinExistence type="predicted"/>
<dbReference type="PRINTS" id="PR00258">
    <property type="entry name" value="SPERACTRCPTR"/>
</dbReference>
<evidence type="ECO:0000256" key="1">
    <source>
        <dbReference type="ARBA" id="ARBA00004613"/>
    </source>
</evidence>
<keyword evidence="3" id="KW-0732">Signal</keyword>
<evidence type="ECO:0000256" key="2">
    <source>
        <dbReference type="ARBA" id="ARBA00022525"/>
    </source>
</evidence>
<feature type="disulfide bond" evidence="7">
    <location>
        <begin position="55"/>
        <end position="65"/>
    </location>
</feature>
<comment type="caution">
    <text evidence="7">Lacks conserved residue(s) required for the propagation of feature annotation.</text>
</comment>
<dbReference type="PANTHER" id="PTHR19331">
    <property type="entry name" value="SCAVENGER RECEPTOR DOMAIN-CONTAINING"/>
    <property type="match status" value="1"/>
</dbReference>
<dbReference type="SUPFAM" id="SSF56487">
    <property type="entry name" value="SRCR-like"/>
    <property type="match status" value="3"/>
</dbReference>
<sequence length="318" mass="35013">IEIMYGDTWGTVCDDDWDLKDVKVVCRQLRCGEAVSAELEFGGGSGVIWLNKVKCRGTEAHLWDCQHEPLGKNDCVHKEDAGVKCTDKDLLMVSSLLCHFSVFYTGYTGYRLVNGTDSCSGRVELQFGGKWGTVCDQYWTLNDANVLCHQLKCGYAIEAPGQARFGEGSGEIWADIFGCEGSETHLSKCPISVWGREGCTHANDAGVICSYLKLVNGRGPCEGRVEVLRNGQWGTVCDHNFNWDMKDAAVVCRQLGCGEALSAPRYAHFGGGTGRVLMSSVNCKGQESALKDCQSDTYYSCGNNHYFDVSQLIFEFDF</sequence>
<evidence type="ECO:0000256" key="6">
    <source>
        <dbReference type="ARBA" id="ARBA00023180"/>
    </source>
</evidence>
<reference evidence="9" key="3">
    <citation type="submission" date="2025-09" db="UniProtKB">
        <authorList>
            <consortium name="Ensembl"/>
        </authorList>
    </citation>
    <scope>IDENTIFICATION</scope>
</reference>
<keyword evidence="2" id="KW-0964">Secreted</keyword>
<accession>A0A8C4RE06</accession>
<feature type="disulfide bond" evidence="7">
    <location>
        <begin position="283"/>
        <end position="293"/>
    </location>
</feature>
<keyword evidence="10" id="KW-1185">Reference proteome</keyword>
<feature type="disulfide bond" evidence="7">
    <location>
        <begin position="179"/>
        <end position="189"/>
    </location>
</feature>
<evidence type="ECO:0000256" key="4">
    <source>
        <dbReference type="ARBA" id="ARBA00022737"/>
    </source>
</evidence>
<evidence type="ECO:0000256" key="3">
    <source>
        <dbReference type="ARBA" id="ARBA00022729"/>
    </source>
</evidence>
<dbReference type="InterPro" id="IPR036772">
    <property type="entry name" value="SRCR-like_dom_sf"/>
</dbReference>
<dbReference type="GO" id="GO:0016020">
    <property type="term" value="C:membrane"/>
    <property type="evidence" value="ECO:0007669"/>
    <property type="project" value="InterPro"/>
</dbReference>
<dbReference type="Proteomes" id="UP000694620">
    <property type="component" value="Chromosome 1"/>
</dbReference>
<dbReference type="FunFam" id="3.10.250.10:FF:000002">
    <property type="entry name" value="Scavenger receptor cysteine-rich type 1 protein M130"/>
    <property type="match status" value="2"/>
</dbReference>
<dbReference type="Pfam" id="PF00530">
    <property type="entry name" value="SRCR"/>
    <property type="match status" value="3"/>
</dbReference>
<keyword evidence="6" id="KW-0325">Glycoprotein</keyword>
<evidence type="ECO:0000256" key="7">
    <source>
        <dbReference type="PROSITE-ProRule" id="PRU00196"/>
    </source>
</evidence>
<evidence type="ECO:0000313" key="10">
    <source>
        <dbReference type="Proteomes" id="UP000694620"/>
    </source>
</evidence>
<feature type="domain" description="SRCR" evidence="8">
    <location>
        <begin position="1"/>
        <end position="86"/>
    </location>
</feature>
<reference evidence="9" key="1">
    <citation type="submission" date="2021-06" db="EMBL/GenBank/DDBJ databases">
        <authorList>
            <consortium name="Wellcome Sanger Institute Data Sharing"/>
        </authorList>
    </citation>
    <scope>NUCLEOTIDE SEQUENCE [LARGE SCALE GENOMIC DNA]</scope>
</reference>
<feature type="disulfide bond" evidence="7">
    <location>
        <begin position="148"/>
        <end position="209"/>
    </location>
</feature>
<comment type="subcellular location">
    <subcellularLocation>
        <location evidence="1">Secreted</location>
    </subcellularLocation>
</comment>
<feature type="domain" description="SRCR" evidence="8">
    <location>
        <begin position="212"/>
        <end position="312"/>
    </location>
</feature>
<dbReference type="AlphaFoldDB" id="A0A8C4RE06"/>
<dbReference type="Ensembl" id="ENSECRT00000000623.1">
    <property type="protein sequence ID" value="ENSECRP00000000610.1"/>
    <property type="gene ID" value="ENSECRG00000000362.1"/>
</dbReference>
<evidence type="ECO:0000313" key="9">
    <source>
        <dbReference type="Ensembl" id="ENSECRP00000000610.1"/>
    </source>
</evidence>
<keyword evidence="5 7" id="KW-1015">Disulfide bond</keyword>
<dbReference type="InterPro" id="IPR001190">
    <property type="entry name" value="SRCR"/>
</dbReference>
<evidence type="ECO:0000256" key="5">
    <source>
        <dbReference type="ARBA" id="ARBA00023157"/>
    </source>
</evidence>
<feature type="domain" description="SRCR" evidence="8">
    <location>
        <begin position="110"/>
        <end position="210"/>
    </location>
</feature>
<organism evidence="9 10">
    <name type="scientific">Erpetoichthys calabaricus</name>
    <name type="common">Rope fish</name>
    <name type="synonym">Calamoichthys calabaricus</name>
    <dbReference type="NCBI Taxonomy" id="27687"/>
    <lineage>
        <taxon>Eukaryota</taxon>
        <taxon>Metazoa</taxon>
        <taxon>Chordata</taxon>
        <taxon>Craniata</taxon>
        <taxon>Vertebrata</taxon>
        <taxon>Euteleostomi</taxon>
        <taxon>Actinopterygii</taxon>
        <taxon>Polypteriformes</taxon>
        <taxon>Polypteridae</taxon>
        <taxon>Erpetoichthys</taxon>
    </lineage>
</organism>
<feature type="disulfide bond" evidence="7">
    <location>
        <begin position="135"/>
        <end position="199"/>
    </location>
</feature>
<dbReference type="PANTHER" id="PTHR19331:SF22">
    <property type="entry name" value="DELETED IN MALIGNANT BRAIN TUMORS 1 PROTEIN"/>
    <property type="match status" value="1"/>
</dbReference>
<dbReference type="GeneTree" id="ENSGT00950000183145"/>
<reference evidence="9" key="2">
    <citation type="submission" date="2025-08" db="UniProtKB">
        <authorList>
            <consortium name="Ensembl"/>
        </authorList>
    </citation>
    <scope>IDENTIFICATION</scope>
</reference>
<keyword evidence="4" id="KW-0677">Repeat</keyword>
<feature type="disulfide bond" evidence="7">
    <location>
        <begin position="237"/>
        <end position="301"/>
    </location>
</feature>
<dbReference type="PROSITE" id="PS50287">
    <property type="entry name" value="SRCR_2"/>
    <property type="match status" value="3"/>
</dbReference>